<protein>
    <submittedName>
        <fullName evidence="2">Putative glycosyltransferase</fullName>
    </submittedName>
</protein>
<dbReference type="Gene3D" id="3.90.550.10">
    <property type="entry name" value="Spore Coat Polysaccharide Biosynthesis Protein SpsA, Chain A"/>
    <property type="match status" value="1"/>
</dbReference>
<evidence type="ECO:0000259" key="1">
    <source>
        <dbReference type="Pfam" id="PF00535"/>
    </source>
</evidence>
<organism evidence="2 3">
    <name type="scientific">Zunongwangia atlantica 22II14-10F7</name>
    <dbReference type="NCBI Taxonomy" id="1185767"/>
    <lineage>
        <taxon>Bacteria</taxon>
        <taxon>Pseudomonadati</taxon>
        <taxon>Bacteroidota</taxon>
        <taxon>Flavobacteriia</taxon>
        <taxon>Flavobacteriales</taxon>
        <taxon>Flavobacteriaceae</taxon>
        <taxon>Zunongwangia</taxon>
    </lineage>
</organism>
<dbReference type="PANTHER" id="PTHR43179:SF7">
    <property type="entry name" value="RHAMNOSYLTRANSFERASE WBBL"/>
    <property type="match status" value="1"/>
</dbReference>
<dbReference type="Pfam" id="PF00535">
    <property type="entry name" value="Glycos_transf_2"/>
    <property type="match status" value="1"/>
</dbReference>
<dbReference type="STRING" id="1185767.IIF7_01620"/>
<dbReference type="PANTHER" id="PTHR43179">
    <property type="entry name" value="RHAMNOSYLTRANSFERASE WBBL"/>
    <property type="match status" value="1"/>
</dbReference>
<accession>A0A1Y1T8P1</accession>
<keyword evidence="3" id="KW-1185">Reference proteome</keyword>
<dbReference type="AlphaFoldDB" id="A0A1Y1T8P1"/>
<dbReference type="InterPro" id="IPR001173">
    <property type="entry name" value="Glyco_trans_2-like"/>
</dbReference>
<keyword evidence="2" id="KW-0808">Transferase</keyword>
<gene>
    <name evidence="2" type="ORF">IIF7_01620</name>
</gene>
<dbReference type="EMBL" id="ARYN01000001">
    <property type="protein sequence ID" value="ORL47419.1"/>
    <property type="molecule type" value="Genomic_DNA"/>
</dbReference>
<dbReference type="RefSeq" id="WP_245801476.1">
    <property type="nucleotide sequence ID" value="NZ_ARYN01000001.1"/>
</dbReference>
<dbReference type="CDD" id="cd04186">
    <property type="entry name" value="GT_2_like_c"/>
    <property type="match status" value="1"/>
</dbReference>
<dbReference type="SUPFAM" id="SSF53448">
    <property type="entry name" value="Nucleotide-diphospho-sugar transferases"/>
    <property type="match status" value="1"/>
</dbReference>
<dbReference type="GO" id="GO:0016740">
    <property type="term" value="F:transferase activity"/>
    <property type="evidence" value="ECO:0007669"/>
    <property type="project" value="UniProtKB-KW"/>
</dbReference>
<dbReference type="Proteomes" id="UP000192746">
    <property type="component" value="Unassembled WGS sequence"/>
</dbReference>
<evidence type="ECO:0000313" key="3">
    <source>
        <dbReference type="Proteomes" id="UP000192746"/>
    </source>
</evidence>
<comment type="caution">
    <text evidence="2">The sequence shown here is derived from an EMBL/GenBank/DDBJ whole genome shotgun (WGS) entry which is preliminary data.</text>
</comment>
<name>A0A1Y1T8P1_9FLAO</name>
<proteinExistence type="predicted"/>
<feature type="domain" description="Glycosyltransferase 2-like" evidence="1">
    <location>
        <begin position="9"/>
        <end position="155"/>
    </location>
</feature>
<evidence type="ECO:0000313" key="2">
    <source>
        <dbReference type="EMBL" id="ORL47419.1"/>
    </source>
</evidence>
<reference evidence="2 3" key="1">
    <citation type="submission" date="2013-04" db="EMBL/GenBank/DDBJ databases">
        <title>Zunongwangia sp. 22II14-10F7 Genome Sequencing.</title>
        <authorList>
            <person name="Lai Q."/>
            <person name="Shao Z."/>
        </authorList>
    </citation>
    <scope>NUCLEOTIDE SEQUENCE [LARGE SCALE GENOMIC DNA]</scope>
    <source>
        <strain evidence="2 3">22II14-10F7</strain>
    </source>
</reference>
<sequence>MSFSFKINIVIVTYNGIKWIDKCLQSCGDYPVIVVDNNSSDNTLGFIKKKYPTVHIIKQDKNLGFGQANNIGISYALNHGADFVFLLNQDAYLSGNCLEKLIKVKSRNSEYGVLSPIHLNGEGTRIDSKFSKYLLNNEDFYSDHILNKPLKNVYDFPFVNAAGWLISRECLETVGGFDPMFFHYGEDDNYCQRLNYHGFKLGVVSEVFLRHDRIQEGNPINTKSLLYLERRYKLEYGNLKRNDFEIQFKHKILGLNKSILKNTLFFKFKKSAELRKRLKLVYKIKNEIAVSRNINAVEGASYLEL</sequence>
<dbReference type="InterPro" id="IPR029044">
    <property type="entry name" value="Nucleotide-diphossugar_trans"/>
</dbReference>